<proteinExistence type="predicted"/>
<evidence type="ECO:0008006" key="3">
    <source>
        <dbReference type="Google" id="ProtNLM"/>
    </source>
</evidence>
<dbReference type="STRING" id="154538.A0A1M2W4V5"/>
<comment type="caution">
    <text evidence="1">The sequence shown here is derived from an EMBL/GenBank/DDBJ whole genome shotgun (WGS) entry which is preliminary data.</text>
</comment>
<dbReference type="OMA" id="KHSEIFA"/>
<accession>A0A1M2W4V5</accession>
<sequence length="242" mass="26864">MAAALPIAPLVPRRDEEFYCRDVVFQVEGILFKVSRRPFEEDSEGFASMFALPPTDHPSGVEGTSDANPIHLPVTEEEFRALLRVIFPTAFTTRALTKDNWMSALKLADMWGFDDIRDKAIVELRRLIPGSAERIRVARLFSIPGWVEPALKDLAQQDTLSGADLQALGWNTVAKLMQIRENVQFGNSCTCGCNYCSIAHGPIGHPPNPVAGSRPPVVTSTSLRRAMDPTPRIREVFADELF</sequence>
<evidence type="ECO:0000313" key="2">
    <source>
        <dbReference type="Proteomes" id="UP000184267"/>
    </source>
</evidence>
<keyword evidence="2" id="KW-1185">Reference proteome</keyword>
<organism evidence="1 2">
    <name type="scientific">Trametes pubescens</name>
    <name type="common">White-rot fungus</name>
    <dbReference type="NCBI Taxonomy" id="154538"/>
    <lineage>
        <taxon>Eukaryota</taxon>
        <taxon>Fungi</taxon>
        <taxon>Dikarya</taxon>
        <taxon>Basidiomycota</taxon>
        <taxon>Agaricomycotina</taxon>
        <taxon>Agaricomycetes</taxon>
        <taxon>Polyporales</taxon>
        <taxon>Polyporaceae</taxon>
        <taxon>Trametes</taxon>
    </lineage>
</organism>
<dbReference type="EMBL" id="MNAD01000235">
    <property type="protein sequence ID" value="OJT14792.1"/>
    <property type="molecule type" value="Genomic_DNA"/>
</dbReference>
<dbReference type="OrthoDB" id="2367075at2759"/>
<evidence type="ECO:0000313" key="1">
    <source>
        <dbReference type="EMBL" id="OJT14792.1"/>
    </source>
</evidence>
<dbReference type="SUPFAM" id="SSF54695">
    <property type="entry name" value="POZ domain"/>
    <property type="match status" value="1"/>
</dbReference>
<dbReference type="AlphaFoldDB" id="A0A1M2W4V5"/>
<name>A0A1M2W4V5_TRAPU</name>
<dbReference type="InterPro" id="IPR011333">
    <property type="entry name" value="SKP1/BTB/POZ_sf"/>
</dbReference>
<dbReference type="Proteomes" id="UP000184267">
    <property type="component" value="Unassembled WGS sequence"/>
</dbReference>
<protein>
    <recommendedName>
        <fullName evidence="3">BTB domain-containing protein</fullName>
    </recommendedName>
</protein>
<dbReference type="Gene3D" id="3.30.710.10">
    <property type="entry name" value="Potassium Channel Kv1.1, Chain A"/>
    <property type="match status" value="1"/>
</dbReference>
<gene>
    <name evidence="1" type="ORF">TRAPUB_8646</name>
</gene>
<reference evidence="1 2" key="1">
    <citation type="submission" date="2016-10" db="EMBL/GenBank/DDBJ databases">
        <title>Genome sequence of the basidiomycete white-rot fungus Trametes pubescens.</title>
        <authorList>
            <person name="Makela M.R."/>
            <person name="Granchi Z."/>
            <person name="Peng M."/>
            <person name="De Vries R.P."/>
            <person name="Grigoriev I."/>
            <person name="Riley R."/>
            <person name="Hilden K."/>
        </authorList>
    </citation>
    <scope>NUCLEOTIDE SEQUENCE [LARGE SCALE GENOMIC DNA]</scope>
    <source>
        <strain evidence="1 2">FBCC735</strain>
    </source>
</reference>